<evidence type="ECO:0000313" key="3">
    <source>
        <dbReference type="EMBL" id="MWC42845.1"/>
    </source>
</evidence>
<sequence length="301" mass="31616">MILARNGAAPPAVTAGELVRQFGTWQARAAAGPVFITHHGRPRLVMLSLAAFEALATPSDADPGAVPPVSHVLEHLEQGFLALDGAMRVRAINAAACAFLMVSAEAVRGRALPLIWPGIEDRPGYAALARAVASGATTCLELPSFAREGRWLRLRAMPFAGGSACLFDDITDRLATERHEDARSATLAALAAHGEVGRALLSMRGTLAEVDAGFARLAGFAPDKLHGVRLTDILPLPLRRATADQVEAVLTGTPPPAFATRFLTRAGTERPVRLAFAPVRVHGAITGAVAIATAIEQPIDM</sequence>
<dbReference type="InterPro" id="IPR000014">
    <property type="entry name" value="PAS"/>
</dbReference>
<dbReference type="SMART" id="SM00091">
    <property type="entry name" value="PAS"/>
    <property type="match status" value="2"/>
</dbReference>
<dbReference type="InterPro" id="IPR013656">
    <property type="entry name" value="PAS_4"/>
</dbReference>
<gene>
    <name evidence="3" type="ORF">GQR91_04120</name>
    <name evidence="4" type="ORF">SAMN05216557_101852</name>
</gene>
<reference evidence="3 6" key="2">
    <citation type="submission" date="2019-12" db="EMBL/GenBank/DDBJ databases">
        <authorList>
            <person name="Zheng J."/>
        </authorList>
    </citation>
    <scope>NUCLEOTIDE SEQUENCE [LARGE SCALE GENOMIC DNA]</scope>
    <source>
        <strain evidence="3 6">DSM 27347</strain>
    </source>
</reference>
<dbReference type="Gene3D" id="3.30.450.20">
    <property type="entry name" value="PAS domain"/>
    <property type="match status" value="2"/>
</dbReference>
<evidence type="ECO:0000256" key="1">
    <source>
        <dbReference type="ARBA" id="ARBA00009981"/>
    </source>
</evidence>
<evidence type="ECO:0000313" key="5">
    <source>
        <dbReference type="Proteomes" id="UP000323502"/>
    </source>
</evidence>
<dbReference type="NCBIfam" id="TIGR00229">
    <property type="entry name" value="sensory_box"/>
    <property type="match status" value="1"/>
</dbReference>
<feature type="domain" description="PAS" evidence="2">
    <location>
        <begin position="185"/>
        <end position="251"/>
    </location>
</feature>
<dbReference type="AlphaFoldDB" id="A0A1G7GF15"/>
<dbReference type="InterPro" id="IPR035965">
    <property type="entry name" value="PAS-like_dom_sf"/>
</dbReference>
<accession>A0A1G7GF15</accession>
<evidence type="ECO:0000259" key="2">
    <source>
        <dbReference type="SMART" id="SM00091"/>
    </source>
</evidence>
<feature type="domain" description="PAS" evidence="2">
    <location>
        <begin position="67"/>
        <end position="133"/>
    </location>
</feature>
<dbReference type="RefSeq" id="WP_149681267.1">
    <property type="nucleotide sequence ID" value="NZ_FNBI01000001.1"/>
</dbReference>
<organism evidence="4 5">
    <name type="scientific">Sphingomonas carotinifaciens</name>
    <dbReference type="NCBI Taxonomy" id="1166323"/>
    <lineage>
        <taxon>Bacteria</taxon>
        <taxon>Pseudomonadati</taxon>
        <taxon>Pseudomonadota</taxon>
        <taxon>Alphaproteobacteria</taxon>
        <taxon>Sphingomonadales</taxon>
        <taxon>Sphingomonadaceae</taxon>
        <taxon>Sphingomonas</taxon>
    </lineage>
</organism>
<evidence type="ECO:0000313" key="6">
    <source>
        <dbReference type="Proteomes" id="UP000436801"/>
    </source>
</evidence>
<dbReference type="Pfam" id="PF08448">
    <property type="entry name" value="PAS_4"/>
    <property type="match status" value="2"/>
</dbReference>
<protein>
    <submittedName>
        <fullName evidence="4">PAS domain S-box-containing protein</fullName>
    </submittedName>
    <submittedName>
        <fullName evidence="3">PAS domain-containing protein</fullName>
    </submittedName>
</protein>
<dbReference type="OrthoDB" id="7861242at2"/>
<dbReference type="InterPro" id="IPR036165">
    <property type="entry name" value="YefM-like_sf"/>
</dbReference>
<dbReference type="SUPFAM" id="SSF143120">
    <property type="entry name" value="YefM-like"/>
    <property type="match status" value="1"/>
</dbReference>
<comment type="similarity">
    <text evidence="1">Belongs to the phD/YefM antitoxin family.</text>
</comment>
<evidence type="ECO:0000313" key="4">
    <source>
        <dbReference type="EMBL" id="SDE86737.1"/>
    </source>
</evidence>
<keyword evidence="5" id="KW-1185">Reference proteome</keyword>
<dbReference type="EMBL" id="FNBI01000001">
    <property type="protein sequence ID" value="SDE86737.1"/>
    <property type="molecule type" value="Genomic_DNA"/>
</dbReference>
<dbReference type="EMBL" id="WSUT01000005">
    <property type="protein sequence ID" value="MWC42845.1"/>
    <property type="molecule type" value="Genomic_DNA"/>
</dbReference>
<name>A0A1G7GF15_9SPHN</name>
<dbReference type="Proteomes" id="UP000436801">
    <property type="component" value="Unassembled WGS sequence"/>
</dbReference>
<dbReference type="Proteomes" id="UP000323502">
    <property type="component" value="Unassembled WGS sequence"/>
</dbReference>
<proteinExistence type="inferred from homology"/>
<reference evidence="4 5" key="1">
    <citation type="submission" date="2016-10" db="EMBL/GenBank/DDBJ databases">
        <authorList>
            <person name="Varghese N."/>
            <person name="Submissions S."/>
        </authorList>
    </citation>
    <scope>NUCLEOTIDE SEQUENCE [LARGE SCALE GENOMIC DNA]</scope>
    <source>
        <strain evidence="4 5">S7-754</strain>
    </source>
</reference>
<dbReference type="SUPFAM" id="SSF55785">
    <property type="entry name" value="PYP-like sensor domain (PAS domain)"/>
    <property type="match status" value="2"/>
</dbReference>